<dbReference type="InterPro" id="IPR000023">
    <property type="entry name" value="Phosphofructokinase_dom"/>
</dbReference>
<proteinExistence type="inferred from homology"/>
<dbReference type="GO" id="GO:0046872">
    <property type="term" value="F:metal ion binding"/>
    <property type="evidence" value="ECO:0007669"/>
    <property type="project" value="UniProtKB-KW"/>
</dbReference>
<dbReference type="GO" id="GO:0003872">
    <property type="term" value="F:6-phosphofructokinase activity"/>
    <property type="evidence" value="ECO:0007669"/>
    <property type="project" value="UniProtKB-UniRule"/>
</dbReference>
<comment type="subcellular location">
    <subcellularLocation>
        <location evidence="8">Cytoplasm</location>
    </subcellularLocation>
</comment>
<evidence type="ECO:0000256" key="4">
    <source>
        <dbReference type="ARBA" id="ARBA00022723"/>
    </source>
</evidence>
<dbReference type="GO" id="GO:0006002">
    <property type="term" value="P:fructose 6-phosphate metabolic process"/>
    <property type="evidence" value="ECO:0007669"/>
    <property type="project" value="InterPro"/>
</dbReference>
<dbReference type="InterPro" id="IPR050929">
    <property type="entry name" value="PFKA"/>
</dbReference>
<dbReference type="PANTHER" id="PTHR45770">
    <property type="entry name" value="ATP-DEPENDENT 6-PHOSPHOFRUCTOKINASE 1"/>
    <property type="match status" value="1"/>
</dbReference>
<dbReference type="KEGG" id="pbu:L21SP3_01022"/>
<evidence type="ECO:0000259" key="9">
    <source>
        <dbReference type="Pfam" id="PF00365"/>
    </source>
</evidence>
<dbReference type="InterPro" id="IPR022953">
    <property type="entry name" value="ATP_PFK"/>
</dbReference>
<reference evidence="11" key="1">
    <citation type="submission" date="2017-02" db="EMBL/GenBank/DDBJ databases">
        <title>Comparative genomics and description of representatives of a novel lineage of planctomycetes thriving in anoxic sediments.</title>
        <authorList>
            <person name="Spring S."/>
            <person name="Bunk B."/>
            <person name="Sproer C."/>
            <person name="Klenk H.-P."/>
        </authorList>
    </citation>
    <scope>NUCLEOTIDE SEQUENCE [LARGE SCALE GENOMIC DNA]</scope>
    <source>
        <strain evidence="11">L21-RPul-D3</strain>
    </source>
</reference>
<keyword evidence="8" id="KW-0963">Cytoplasm</keyword>
<dbReference type="Gene3D" id="3.40.50.450">
    <property type="match status" value="1"/>
</dbReference>
<keyword evidence="4 8" id="KW-0479">Metal-binding</keyword>
<sequence length="404" mass="43818">MAKGNAIIGQSGGPTSVINASLSGVIENALKSENIDNVYGMRYGIEGFMAGDIIDLGAESKSSIKALKNTPSSALGSCRYKLKDEDIPQIIEIFAKYNIRFMFLIGGNDTMDTIHRIEAYAKSSGYEIIAVGIPKTVDNDLFGTDHTPGFPSAARYMALSVMQAGILARDMKNVDQFVVYQCIGREAGWLVGASGAGKRKEFDAPHIMCFPERPFDKAKFLADVKRCYDQYGFVSIVCGEGIAYADGTPVSDSDTKDRFNNVEFGAMGGTSAAMALHQMTANEFGFRGEFQITESLPMCAADRAASLDIEEAYICGRDAVQLAEKGVTGVMVTIERYGDVFNYHSKTSTAPLSEVAVSAKPMPDEFINPEGNFVTDAFFEYLTPLIGEMPKYAALNYKPVPLMA</sequence>
<evidence type="ECO:0000256" key="3">
    <source>
        <dbReference type="ARBA" id="ARBA00022679"/>
    </source>
</evidence>
<dbReference type="Proteomes" id="UP000188273">
    <property type="component" value="Chromosome"/>
</dbReference>
<dbReference type="InterPro" id="IPR035966">
    <property type="entry name" value="PKF_sf"/>
</dbReference>
<evidence type="ECO:0000256" key="2">
    <source>
        <dbReference type="ARBA" id="ARBA00003138"/>
    </source>
</evidence>
<keyword evidence="8" id="KW-0324">Glycolysis</keyword>
<evidence type="ECO:0000313" key="10">
    <source>
        <dbReference type="EMBL" id="AQQ09221.1"/>
    </source>
</evidence>
<dbReference type="InterPro" id="IPR011404">
    <property type="entry name" value="PPi-PFK"/>
</dbReference>
<gene>
    <name evidence="10" type="primary">pfp_2</name>
    <name evidence="8" type="synonym">pfp</name>
    <name evidence="10" type="ORF">L21SP3_01022</name>
</gene>
<evidence type="ECO:0000256" key="8">
    <source>
        <dbReference type="HAMAP-Rule" id="MF_01978"/>
    </source>
</evidence>
<feature type="site" description="Important for catalytic activity; stabilizes the transition state when the phosphoryl donor is PPi" evidence="8">
    <location>
        <position position="135"/>
    </location>
</feature>
<dbReference type="RefSeq" id="WP_077539755.1">
    <property type="nucleotide sequence ID" value="NZ_CP019633.1"/>
</dbReference>
<comment type="activity regulation">
    <text evidence="8">Non-allosteric.</text>
</comment>
<dbReference type="EMBL" id="CP019633">
    <property type="protein sequence ID" value="AQQ09221.1"/>
    <property type="molecule type" value="Genomic_DNA"/>
</dbReference>
<evidence type="ECO:0000313" key="11">
    <source>
        <dbReference type="Proteomes" id="UP000188273"/>
    </source>
</evidence>
<feature type="binding site" evidence="8">
    <location>
        <position position="108"/>
    </location>
    <ligand>
        <name>Mg(2+)</name>
        <dbReference type="ChEBI" id="CHEBI:18420"/>
        <note>catalytic</note>
    </ligand>
</feature>
<dbReference type="UniPathway" id="UPA00109">
    <property type="reaction ID" value="UER00182"/>
</dbReference>
<feature type="binding site" evidence="8">
    <location>
        <position position="13"/>
    </location>
    <ligand>
        <name>diphosphate</name>
        <dbReference type="ChEBI" id="CHEBI:33019"/>
    </ligand>
</feature>
<keyword evidence="11" id="KW-1185">Reference proteome</keyword>
<comment type="function">
    <text evidence="2 8">Catalyzes the phosphorylation of D-fructose 6-phosphate, the first committing step of glycolysis. Uses inorganic phosphate (PPi) as phosphoryl donor instead of ATP like common ATP-dependent phosphofructokinases (ATP-PFKs), which renders the reaction reversible, and can thus function both in glycolysis and gluconeogenesis. Consistently, PPi-PFK can replace the enzymes of both the forward (ATP-PFK) and reverse (fructose-bisphosphatase (FBPase)) reactions.</text>
</comment>
<comment type="pathway">
    <text evidence="8">Carbohydrate degradation; glycolysis; D-glyceraldehyde 3-phosphate and glycerone phosphate from D-glucose: step 3/4.</text>
</comment>
<evidence type="ECO:0000256" key="7">
    <source>
        <dbReference type="ARBA" id="ARBA00048072"/>
    </source>
</evidence>
<feature type="site" description="Important for catalytic activity and substrate specificity; stabilizes the transition state when the phosphoryl donor is PPi; prevents ATP from binding by mimicking the alpha-phosphate group of ATP" evidence="8">
    <location>
        <position position="109"/>
    </location>
</feature>
<comment type="cofactor">
    <cofactor evidence="1 8">
        <name>Mg(2+)</name>
        <dbReference type="ChEBI" id="CHEBI:18420"/>
    </cofactor>
</comment>
<comment type="catalytic activity">
    <reaction evidence="7 8">
        <text>beta-D-fructose 6-phosphate + diphosphate = beta-D-fructose 1,6-bisphosphate + phosphate + H(+)</text>
        <dbReference type="Rhea" id="RHEA:13613"/>
        <dbReference type="ChEBI" id="CHEBI:15378"/>
        <dbReference type="ChEBI" id="CHEBI:32966"/>
        <dbReference type="ChEBI" id="CHEBI:33019"/>
        <dbReference type="ChEBI" id="CHEBI:43474"/>
        <dbReference type="ChEBI" id="CHEBI:57634"/>
        <dbReference type="EC" id="2.7.1.90"/>
    </reaction>
</comment>
<dbReference type="AlphaFoldDB" id="A0A1Q2HPG1"/>
<dbReference type="PRINTS" id="PR00476">
    <property type="entry name" value="PHFRCTKINASE"/>
</dbReference>
<dbReference type="Pfam" id="PF00365">
    <property type="entry name" value="PFK"/>
    <property type="match status" value="1"/>
</dbReference>
<dbReference type="NCBIfam" id="NF010675">
    <property type="entry name" value="PRK14072.1"/>
    <property type="match status" value="1"/>
</dbReference>
<dbReference type="Gene3D" id="3.40.50.460">
    <property type="entry name" value="Phosphofructokinase domain"/>
    <property type="match status" value="1"/>
</dbReference>
<dbReference type="GO" id="GO:0005737">
    <property type="term" value="C:cytoplasm"/>
    <property type="evidence" value="ECO:0007669"/>
    <property type="project" value="UniProtKB-SubCell"/>
</dbReference>
<dbReference type="OrthoDB" id="9802503at2"/>
<accession>A0A1Q2HPG1</accession>
<feature type="active site" description="Proton acceptor" evidence="8">
    <location>
        <position position="138"/>
    </location>
</feature>
<name>A0A1Q2HPG1_9BACT</name>
<dbReference type="SUPFAM" id="SSF53784">
    <property type="entry name" value="Phosphofructokinase"/>
    <property type="match status" value="1"/>
</dbReference>
<comment type="similarity">
    <text evidence="8">Belongs to the phosphofructokinase type A (PFKA) family. PPi-dependent PFK group II subfamily. Clade 'B2' sub-subfamily.</text>
</comment>
<dbReference type="EC" id="2.7.1.90" evidence="8"/>
<evidence type="ECO:0000256" key="6">
    <source>
        <dbReference type="ARBA" id="ARBA00022842"/>
    </source>
</evidence>
<comment type="subunit">
    <text evidence="8">Homodimer.</text>
</comment>
<keyword evidence="5 8" id="KW-0418">Kinase</keyword>
<feature type="domain" description="Phosphofructokinase" evidence="9">
    <location>
        <begin position="7"/>
        <end position="246"/>
    </location>
</feature>
<keyword evidence="3 8" id="KW-0808">Transferase</keyword>
<evidence type="ECO:0000256" key="5">
    <source>
        <dbReference type="ARBA" id="ARBA00022777"/>
    </source>
</evidence>
<evidence type="ECO:0000256" key="1">
    <source>
        <dbReference type="ARBA" id="ARBA00001946"/>
    </source>
</evidence>
<organism evidence="10 11">
    <name type="scientific">Sedimentisphaera cyanobacteriorum</name>
    <dbReference type="NCBI Taxonomy" id="1940790"/>
    <lineage>
        <taxon>Bacteria</taxon>
        <taxon>Pseudomonadati</taxon>
        <taxon>Planctomycetota</taxon>
        <taxon>Phycisphaerae</taxon>
        <taxon>Sedimentisphaerales</taxon>
        <taxon>Sedimentisphaeraceae</taxon>
        <taxon>Sedimentisphaera</taxon>
    </lineage>
</organism>
<protein>
    <recommendedName>
        <fullName evidence="8">Pyrophosphate--fructose 6-phosphate 1-phosphotransferase</fullName>
        <ecNumber evidence="8">2.7.1.90</ecNumber>
    </recommendedName>
    <alternativeName>
        <fullName evidence="8">6-phosphofructokinase, pyrophosphate dependent</fullName>
    </alternativeName>
    <alternativeName>
        <fullName evidence="8">PPi-dependent phosphofructokinase</fullName>
        <shortName evidence="8">PPi-PFK</shortName>
    </alternativeName>
    <alternativeName>
        <fullName evidence="8">Pyrophosphate-dependent 6-phosphofructose-1-kinase</fullName>
    </alternativeName>
</protein>
<dbReference type="PIRSF" id="PIRSF036483">
    <property type="entry name" value="PFK_XF0274"/>
    <property type="match status" value="1"/>
</dbReference>
<keyword evidence="6 8" id="KW-0460">Magnesium</keyword>
<dbReference type="GO" id="GO:0047334">
    <property type="term" value="F:diphosphate-fructose-6-phosphate 1-phosphotransferase activity"/>
    <property type="evidence" value="ECO:0007669"/>
    <property type="project" value="UniProtKB-EC"/>
</dbReference>
<feature type="binding site" evidence="8">
    <location>
        <position position="240"/>
    </location>
    <ligand>
        <name>substrate</name>
    </ligand>
</feature>
<dbReference type="STRING" id="1940790.L21SP3_01022"/>
<dbReference type="HAMAP" id="MF_01978">
    <property type="entry name" value="Phosphofructokinase_II_B2"/>
    <property type="match status" value="1"/>
</dbReference>
<comment type="caution">
    <text evidence="8">Lacks conserved residue(s) required for the propagation of feature annotation.</text>
</comment>
<feature type="binding site" evidence="8">
    <location>
        <begin position="136"/>
        <end position="138"/>
    </location>
    <ligand>
        <name>substrate</name>
    </ligand>
</feature>